<dbReference type="Proteomes" id="UP000009885">
    <property type="component" value="Unassembled WGS sequence"/>
</dbReference>
<keyword evidence="1" id="KW-0812">Transmembrane</keyword>
<accession>K9B5I9</accession>
<dbReference type="AlphaFoldDB" id="K9B5I9"/>
<dbReference type="eggNOG" id="ENOG503219D">
    <property type="taxonomic scope" value="Bacteria"/>
</dbReference>
<feature type="transmembrane region" description="Helical" evidence="1">
    <location>
        <begin position="41"/>
        <end position="61"/>
    </location>
</feature>
<feature type="transmembrane region" description="Helical" evidence="1">
    <location>
        <begin position="124"/>
        <end position="142"/>
    </location>
</feature>
<dbReference type="STRING" id="1229783.C273_02473"/>
<comment type="caution">
    <text evidence="2">The sequence shown here is derived from an EMBL/GenBank/DDBJ whole genome shotgun (WGS) entry which is preliminary data.</text>
</comment>
<organism evidence="2 3">
    <name type="scientific">Staphylococcus massiliensis S46</name>
    <dbReference type="NCBI Taxonomy" id="1229783"/>
    <lineage>
        <taxon>Bacteria</taxon>
        <taxon>Bacillati</taxon>
        <taxon>Bacillota</taxon>
        <taxon>Bacilli</taxon>
        <taxon>Bacillales</taxon>
        <taxon>Staphylococcaceae</taxon>
        <taxon>Staphylococcus</taxon>
    </lineage>
</organism>
<name>K9B5I9_9STAP</name>
<keyword evidence="1" id="KW-0472">Membrane</keyword>
<feature type="transmembrane region" description="Helical" evidence="1">
    <location>
        <begin position="7"/>
        <end position="29"/>
    </location>
</feature>
<feature type="transmembrane region" description="Helical" evidence="1">
    <location>
        <begin position="184"/>
        <end position="204"/>
    </location>
</feature>
<dbReference type="InterPro" id="IPR021509">
    <property type="entry name" value="DUF3169"/>
</dbReference>
<evidence type="ECO:0000256" key="1">
    <source>
        <dbReference type="SAM" id="Phobius"/>
    </source>
</evidence>
<keyword evidence="3" id="KW-1185">Reference proteome</keyword>
<dbReference type="EMBL" id="AMSQ01000003">
    <property type="protein sequence ID" value="EKU50097.1"/>
    <property type="molecule type" value="Genomic_DNA"/>
</dbReference>
<feature type="transmembrane region" description="Helical" evidence="1">
    <location>
        <begin position="98"/>
        <end position="118"/>
    </location>
</feature>
<dbReference type="OrthoDB" id="2414543at2"/>
<evidence type="ECO:0000313" key="3">
    <source>
        <dbReference type="Proteomes" id="UP000009885"/>
    </source>
</evidence>
<dbReference type="Pfam" id="PF11368">
    <property type="entry name" value="DUF3169"/>
    <property type="match status" value="1"/>
</dbReference>
<protein>
    <recommendedName>
        <fullName evidence="4">DUF3169 family protein</fullName>
    </recommendedName>
</protein>
<gene>
    <name evidence="2" type="ORF">C273_02473</name>
</gene>
<feature type="transmembrane region" description="Helical" evidence="1">
    <location>
        <begin position="210"/>
        <end position="229"/>
    </location>
</feature>
<dbReference type="PATRIC" id="fig|1229783.3.peg.502"/>
<evidence type="ECO:0000313" key="2">
    <source>
        <dbReference type="EMBL" id="EKU50097.1"/>
    </source>
</evidence>
<sequence>MKKRRNSIPFIILSLIIGGIIGGLIGLLIDEGIPKFLNWVSGNIINGIAVILVIILGLLMLKRLNKAKTYNQLMENEDDGFEDDYDLMRGKQIYKTSILIHVINILALLNISILALFMKDSGRMFFIAFITLMIATIFSYIYNAQIHKVDKRFPKLSDSNPVNTLLNNFDEGERYIMFNAIYKLFQYNLSIFLMFAMICAAAAAFGFNDIGISSVLFCVLYIVNISYYYKKIKVYYY</sequence>
<proteinExistence type="predicted"/>
<dbReference type="RefSeq" id="WP_009382323.1">
    <property type="nucleotide sequence ID" value="NZ_AMSQ01000003.1"/>
</dbReference>
<evidence type="ECO:0008006" key="4">
    <source>
        <dbReference type="Google" id="ProtNLM"/>
    </source>
</evidence>
<keyword evidence="1" id="KW-1133">Transmembrane helix</keyword>
<reference evidence="2 3" key="1">
    <citation type="journal article" date="2013" name="Genome Announc.">
        <title>Genome Sequence of Staphylococcus massiliensis Strain S46, Isolated from the Surface of Healthy Human Skin.</title>
        <authorList>
            <person name="Srivastav R."/>
            <person name="Singh A."/>
            <person name="Jangir P.K."/>
            <person name="Kumari C."/>
            <person name="Muduli S."/>
            <person name="Sharma R."/>
        </authorList>
    </citation>
    <scope>NUCLEOTIDE SEQUENCE [LARGE SCALE GENOMIC DNA]</scope>
    <source>
        <strain evidence="2 3">S46</strain>
    </source>
</reference>